<gene>
    <name evidence="1" type="ORF">SLLFYP71_01865</name>
</gene>
<proteinExistence type="predicted"/>
<name>A0A6N3D9J8_9STRE</name>
<dbReference type="AlphaFoldDB" id="A0A6N3D9J8"/>
<accession>A0A6N3D9J8</accession>
<evidence type="ECO:0000313" key="1">
    <source>
        <dbReference type="EMBL" id="VYU25062.1"/>
    </source>
</evidence>
<reference evidence="1" key="1">
    <citation type="submission" date="2019-11" db="EMBL/GenBank/DDBJ databases">
        <authorList>
            <person name="Feng L."/>
        </authorList>
    </citation>
    <scope>NUCLEOTIDE SEQUENCE</scope>
    <source>
        <strain evidence="1">SLutetiensisLFYP71</strain>
    </source>
</reference>
<dbReference type="RefSeq" id="WP_156672921.1">
    <property type="nucleotide sequence ID" value="NZ_CABIZE010000011.1"/>
</dbReference>
<dbReference type="EMBL" id="CACRUI010000040">
    <property type="protein sequence ID" value="VYU25062.1"/>
    <property type="molecule type" value="Genomic_DNA"/>
</dbReference>
<protein>
    <submittedName>
        <fullName evidence="1">Uncharacterized protein</fullName>
    </submittedName>
</protein>
<organism evidence="1">
    <name type="scientific">Streptococcus lutetiensis</name>
    <dbReference type="NCBI Taxonomy" id="150055"/>
    <lineage>
        <taxon>Bacteria</taxon>
        <taxon>Bacillati</taxon>
        <taxon>Bacillota</taxon>
        <taxon>Bacilli</taxon>
        <taxon>Lactobacillales</taxon>
        <taxon>Streptococcaceae</taxon>
        <taxon>Streptococcus</taxon>
    </lineage>
</organism>
<sequence length="73" mass="7605">MRVKGHGTIKTSRAYGAMGTLLLSGVLFLVGTSGAYADEAQTNAAVDSVQIDGNLSRLFPDLQIGTSFTSLRG</sequence>